<proteinExistence type="predicted"/>
<dbReference type="Proteomes" id="UP001050691">
    <property type="component" value="Unassembled WGS sequence"/>
</dbReference>
<protein>
    <submittedName>
        <fullName evidence="1">Uncharacterized protein</fullName>
    </submittedName>
</protein>
<evidence type="ECO:0000313" key="2">
    <source>
        <dbReference type="Proteomes" id="UP001050691"/>
    </source>
</evidence>
<name>A0AAV5AQB3_9AGAM</name>
<reference evidence="1" key="1">
    <citation type="submission" date="2021-10" db="EMBL/GenBank/DDBJ databases">
        <title>De novo Genome Assembly of Clathrus columnatus (Basidiomycota, Fungi) Using Illumina and Nanopore Sequence Data.</title>
        <authorList>
            <person name="Ogiso-Tanaka E."/>
            <person name="Itagaki H."/>
            <person name="Hosoya T."/>
            <person name="Hosaka K."/>
        </authorList>
    </citation>
    <scope>NUCLEOTIDE SEQUENCE</scope>
    <source>
        <strain evidence="1">MO-923</strain>
    </source>
</reference>
<keyword evidence="2" id="KW-1185">Reference proteome</keyword>
<accession>A0AAV5AQB3</accession>
<comment type="caution">
    <text evidence="1">The sequence shown here is derived from an EMBL/GenBank/DDBJ whole genome shotgun (WGS) entry which is preliminary data.</text>
</comment>
<gene>
    <name evidence="1" type="ORF">Clacol_009509</name>
</gene>
<sequence>MHGWMLPASPKDWDNRSNSDFHNGTSLRLYGAQDDWQAYHLESLRKDDVHSHLLRPLSCQRRKYHT</sequence>
<organism evidence="1 2">
    <name type="scientific">Clathrus columnatus</name>
    <dbReference type="NCBI Taxonomy" id="1419009"/>
    <lineage>
        <taxon>Eukaryota</taxon>
        <taxon>Fungi</taxon>
        <taxon>Dikarya</taxon>
        <taxon>Basidiomycota</taxon>
        <taxon>Agaricomycotina</taxon>
        <taxon>Agaricomycetes</taxon>
        <taxon>Phallomycetidae</taxon>
        <taxon>Phallales</taxon>
        <taxon>Clathraceae</taxon>
        <taxon>Clathrus</taxon>
    </lineage>
</organism>
<dbReference type="EMBL" id="BPWL01000010">
    <property type="protein sequence ID" value="GJJ15233.1"/>
    <property type="molecule type" value="Genomic_DNA"/>
</dbReference>
<dbReference type="AlphaFoldDB" id="A0AAV5AQB3"/>
<evidence type="ECO:0000313" key="1">
    <source>
        <dbReference type="EMBL" id="GJJ15233.1"/>
    </source>
</evidence>